<dbReference type="PANTHER" id="PTHR30413">
    <property type="entry name" value="INNER MEMBRANE TRANSPORT PERMEASE"/>
    <property type="match status" value="1"/>
</dbReference>
<keyword evidence="5" id="KW-0762">Sugar transport</keyword>
<evidence type="ECO:0000256" key="4">
    <source>
        <dbReference type="ARBA" id="ARBA00022475"/>
    </source>
</evidence>
<protein>
    <recommendedName>
        <fullName evidence="11">ABC-2 type transporter transmembrane domain-containing protein</fullName>
    </recommendedName>
</protein>
<evidence type="ECO:0000256" key="10">
    <source>
        <dbReference type="SAM" id="Phobius"/>
    </source>
</evidence>
<dbReference type="Pfam" id="PF01061">
    <property type="entry name" value="ABC2_membrane"/>
    <property type="match status" value="1"/>
</dbReference>
<evidence type="ECO:0000259" key="11">
    <source>
        <dbReference type="Pfam" id="PF01061"/>
    </source>
</evidence>
<keyword evidence="6 10" id="KW-0812">Transmembrane</keyword>
<reference evidence="12 13" key="1">
    <citation type="submission" date="2017-10" db="EMBL/GenBank/DDBJ databases">
        <title>Genome announcement of Methylocella silvestris TVC from permafrost.</title>
        <authorList>
            <person name="Wang J."/>
            <person name="Geng K."/>
            <person name="Ul-Haque F."/>
            <person name="Crombie A.T."/>
            <person name="Street L.E."/>
            <person name="Wookey P.A."/>
            <person name="Murrell J.C."/>
            <person name="Pratscher J."/>
        </authorList>
    </citation>
    <scope>NUCLEOTIDE SEQUENCE [LARGE SCALE GENOMIC DNA]</scope>
    <source>
        <strain evidence="12 13">TVC</strain>
    </source>
</reference>
<comment type="subcellular location">
    <subcellularLocation>
        <location evidence="1">Cell membrane</location>
        <topology evidence="1">Multi-pass membrane protein</topology>
    </subcellularLocation>
</comment>
<evidence type="ECO:0000256" key="1">
    <source>
        <dbReference type="ARBA" id="ARBA00004651"/>
    </source>
</evidence>
<gene>
    <name evidence="12" type="ORF">CR492_15385</name>
</gene>
<evidence type="ECO:0000256" key="9">
    <source>
        <dbReference type="ARBA" id="ARBA00023136"/>
    </source>
</evidence>
<sequence length="263" mass="29324">MSETGEPPPASALAINLAVIRAILLRDINVLVGPNGVGLLVLLLMPLGHLLVITVIYKVLGRLAPVGMDDTVYYGISILPFVMFVYPSRQIMIAIISNKSLLYFSRVKTFDILYARVTLEIVTAIVVFVVVMLALLIFSRGFSPRDPSGFIFAIGATIYLACSIGIMNALLAQVLPIWFMIFNLCAPILWMISGIIFFPPALPDQYSYWLGFNPLLHCVEWIRYAYYEDYPEKCLDIPYIFSFATVCLLGSLIGERLSRAALR</sequence>
<evidence type="ECO:0000256" key="8">
    <source>
        <dbReference type="ARBA" id="ARBA00023047"/>
    </source>
</evidence>
<accession>A0A2J7TE34</accession>
<dbReference type="GO" id="GO:0015920">
    <property type="term" value="P:lipopolysaccharide transport"/>
    <property type="evidence" value="ECO:0007669"/>
    <property type="project" value="TreeGrafter"/>
</dbReference>
<feature type="transmembrane region" description="Helical" evidence="10">
    <location>
        <begin position="72"/>
        <end position="96"/>
    </location>
</feature>
<organism evidence="12 13">
    <name type="scientific">Methylocella silvestris</name>
    <dbReference type="NCBI Taxonomy" id="199596"/>
    <lineage>
        <taxon>Bacteria</taxon>
        <taxon>Pseudomonadati</taxon>
        <taxon>Pseudomonadota</taxon>
        <taxon>Alphaproteobacteria</taxon>
        <taxon>Hyphomicrobiales</taxon>
        <taxon>Beijerinckiaceae</taxon>
        <taxon>Methylocella</taxon>
    </lineage>
</organism>
<keyword evidence="7 10" id="KW-1133">Transmembrane helix</keyword>
<dbReference type="InterPro" id="IPR000412">
    <property type="entry name" value="ABC_2_transport"/>
</dbReference>
<evidence type="ECO:0000256" key="6">
    <source>
        <dbReference type="ARBA" id="ARBA00022692"/>
    </source>
</evidence>
<dbReference type="Proteomes" id="UP000236286">
    <property type="component" value="Unassembled WGS sequence"/>
</dbReference>
<evidence type="ECO:0000313" key="13">
    <source>
        <dbReference type="Proteomes" id="UP000236286"/>
    </source>
</evidence>
<dbReference type="GO" id="GO:0140359">
    <property type="term" value="F:ABC-type transporter activity"/>
    <property type="evidence" value="ECO:0007669"/>
    <property type="project" value="InterPro"/>
</dbReference>
<dbReference type="InterPro" id="IPR013525">
    <property type="entry name" value="ABC2_TM"/>
</dbReference>
<feature type="transmembrane region" description="Helical" evidence="10">
    <location>
        <begin position="12"/>
        <end position="32"/>
    </location>
</feature>
<evidence type="ECO:0000256" key="3">
    <source>
        <dbReference type="ARBA" id="ARBA00022448"/>
    </source>
</evidence>
<proteinExistence type="inferred from homology"/>
<dbReference type="PANTHER" id="PTHR30413:SF10">
    <property type="entry name" value="CAPSULE POLYSACCHARIDE EXPORT INNER-MEMBRANE PROTEIN CTRC"/>
    <property type="match status" value="1"/>
</dbReference>
<feature type="transmembrane region" description="Helical" evidence="10">
    <location>
        <begin position="177"/>
        <end position="198"/>
    </location>
</feature>
<comment type="similarity">
    <text evidence="2">Belongs to the ABC-2 integral membrane protein family.</text>
</comment>
<dbReference type="GO" id="GO:0015774">
    <property type="term" value="P:polysaccharide transport"/>
    <property type="evidence" value="ECO:0007669"/>
    <property type="project" value="UniProtKB-KW"/>
</dbReference>
<feature type="domain" description="ABC-2 type transporter transmembrane" evidence="11">
    <location>
        <begin position="20"/>
        <end position="226"/>
    </location>
</feature>
<keyword evidence="4" id="KW-1003">Cell membrane</keyword>
<keyword evidence="3" id="KW-0813">Transport</keyword>
<keyword evidence="9 10" id="KW-0472">Membrane</keyword>
<dbReference type="GO" id="GO:0043190">
    <property type="term" value="C:ATP-binding cassette (ABC) transporter complex"/>
    <property type="evidence" value="ECO:0007669"/>
    <property type="project" value="InterPro"/>
</dbReference>
<evidence type="ECO:0000256" key="5">
    <source>
        <dbReference type="ARBA" id="ARBA00022597"/>
    </source>
</evidence>
<comment type="caution">
    <text evidence="12">The sequence shown here is derived from an EMBL/GenBank/DDBJ whole genome shotgun (WGS) entry which is preliminary data.</text>
</comment>
<feature type="transmembrane region" description="Helical" evidence="10">
    <location>
        <begin position="117"/>
        <end position="138"/>
    </location>
</feature>
<feature type="transmembrane region" description="Helical" evidence="10">
    <location>
        <begin position="39"/>
        <end position="60"/>
    </location>
</feature>
<evidence type="ECO:0000256" key="2">
    <source>
        <dbReference type="ARBA" id="ARBA00007783"/>
    </source>
</evidence>
<dbReference type="OrthoDB" id="8479094at2"/>
<keyword evidence="8" id="KW-0625">Polysaccharide transport</keyword>
<feature type="transmembrane region" description="Helical" evidence="10">
    <location>
        <begin position="150"/>
        <end position="170"/>
    </location>
</feature>
<dbReference type="RefSeq" id="WP_102844619.1">
    <property type="nucleotide sequence ID" value="NZ_PDZR01000020.1"/>
</dbReference>
<dbReference type="PRINTS" id="PR00164">
    <property type="entry name" value="ABC2TRNSPORT"/>
</dbReference>
<evidence type="ECO:0000256" key="7">
    <source>
        <dbReference type="ARBA" id="ARBA00022989"/>
    </source>
</evidence>
<feature type="transmembrane region" description="Helical" evidence="10">
    <location>
        <begin position="237"/>
        <end position="254"/>
    </location>
</feature>
<evidence type="ECO:0000313" key="12">
    <source>
        <dbReference type="EMBL" id="PNG25032.1"/>
    </source>
</evidence>
<dbReference type="AlphaFoldDB" id="A0A2J7TE34"/>
<name>A0A2J7TE34_METSI</name>
<dbReference type="EMBL" id="PDZR01000020">
    <property type="protein sequence ID" value="PNG25032.1"/>
    <property type="molecule type" value="Genomic_DNA"/>
</dbReference>